<evidence type="ECO:0000313" key="2">
    <source>
        <dbReference type="Proteomes" id="UP000679779"/>
    </source>
</evidence>
<reference evidence="1" key="1">
    <citation type="submission" date="2021-03" db="EMBL/GenBank/DDBJ databases">
        <title>Antimicrobial resistance genes in bacteria isolated from Japanese honey, and their potential for conferring macrolide and lincosamide resistance in the American foulbrood pathogen Paenibacillus larvae.</title>
        <authorList>
            <person name="Okamoto M."/>
            <person name="Kumagai M."/>
            <person name="Kanamori H."/>
            <person name="Takamatsu D."/>
        </authorList>
    </citation>
    <scope>NUCLEOTIDE SEQUENCE</scope>
    <source>
        <strain evidence="1">J2TS6</strain>
    </source>
</reference>
<accession>A0A920CCK5</accession>
<dbReference type="Proteomes" id="UP000679779">
    <property type="component" value="Unassembled WGS sequence"/>
</dbReference>
<protein>
    <submittedName>
        <fullName evidence="1">Uncharacterized protein</fullName>
    </submittedName>
</protein>
<dbReference type="AlphaFoldDB" id="A0A920CCK5"/>
<name>A0A920CCK5_9BACL</name>
<keyword evidence="2" id="KW-1185">Reference proteome</keyword>
<evidence type="ECO:0000313" key="1">
    <source>
        <dbReference type="EMBL" id="GIO32019.1"/>
    </source>
</evidence>
<gene>
    <name evidence="1" type="ORF">J2TS6_31600</name>
</gene>
<dbReference type="EMBL" id="BORQ01000003">
    <property type="protein sequence ID" value="GIO32019.1"/>
    <property type="molecule type" value="Genomic_DNA"/>
</dbReference>
<proteinExistence type="predicted"/>
<organism evidence="1 2">
    <name type="scientific">Paenibacillus albilobatus</name>
    <dbReference type="NCBI Taxonomy" id="2716884"/>
    <lineage>
        <taxon>Bacteria</taxon>
        <taxon>Bacillati</taxon>
        <taxon>Bacillota</taxon>
        <taxon>Bacilli</taxon>
        <taxon>Bacillales</taxon>
        <taxon>Paenibacillaceae</taxon>
        <taxon>Paenibacillus</taxon>
    </lineage>
</organism>
<comment type="caution">
    <text evidence="1">The sequence shown here is derived from an EMBL/GenBank/DDBJ whole genome shotgun (WGS) entry which is preliminary data.</text>
</comment>
<sequence>MKFIPKGINDKEIPSFFFDFAGLRLVPKSGMLTSLYEQKCEQATIFYYIINEGVHTYGTTFAGTGPPQDANRDRGFI</sequence>